<sequence length="64" mass="7282">MWIGMVQFAANVVEWHELESIFPKPPPQPPLDGDLRTMMTNHDLKGFNVVMIKLEVTVYSVPVS</sequence>
<comment type="caution">
    <text evidence="1">The sequence shown here is derived from an EMBL/GenBank/DDBJ whole genome shotgun (WGS) entry which is preliminary data.</text>
</comment>
<accession>A0A9W9UVJ5</accession>
<dbReference type="RefSeq" id="XP_056550263.1">
    <property type="nucleotide sequence ID" value="XM_056704303.1"/>
</dbReference>
<proteinExistence type="predicted"/>
<dbReference type="Proteomes" id="UP001147782">
    <property type="component" value="Unassembled WGS sequence"/>
</dbReference>
<keyword evidence="2" id="KW-1185">Reference proteome</keyword>
<gene>
    <name evidence="1" type="ORF">N7496_011390</name>
</gene>
<reference evidence="1" key="1">
    <citation type="submission" date="2022-11" db="EMBL/GenBank/DDBJ databases">
        <authorList>
            <person name="Petersen C."/>
        </authorList>
    </citation>
    <scope>NUCLEOTIDE SEQUENCE</scope>
    <source>
        <strain evidence="1">IBT 29864</strain>
    </source>
</reference>
<dbReference type="EMBL" id="JAPZBS010000009">
    <property type="protein sequence ID" value="KAJ5358977.1"/>
    <property type="molecule type" value="Genomic_DNA"/>
</dbReference>
<protein>
    <submittedName>
        <fullName evidence="1">Uncharacterized protein</fullName>
    </submittedName>
</protein>
<dbReference type="AlphaFoldDB" id="A0A9W9UVJ5"/>
<dbReference type="GeneID" id="81443482"/>
<organism evidence="1 2">
    <name type="scientific">Penicillium cataractarum</name>
    <dbReference type="NCBI Taxonomy" id="2100454"/>
    <lineage>
        <taxon>Eukaryota</taxon>
        <taxon>Fungi</taxon>
        <taxon>Dikarya</taxon>
        <taxon>Ascomycota</taxon>
        <taxon>Pezizomycotina</taxon>
        <taxon>Eurotiomycetes</taxon>
        <taxon>Eurotiomycetidae</taxon>
        <taxon>Eurotiales</taxon>
        <taxon>Aspergillaceae</taxon>
        <taxon>Penicillium</taxon>
    </lineage>
</organism>
<name>A0A9W9UVJ5_9EURO</name>
<evidence type="ECO:0000313" key="1">
    <source>
        <dbReference type="EMBL" id="KAJ5358977.1"/>
    </source>
</evidence>
<reference evidence="1" key="2">
    <citation type="journal article" date="2023" name="IMA Fungus">
        <title>Comparative genomic study of the Penicillium genus elucidates a diverse pangenome and 15 lateral gene transfer events.</title>
        <authorList>
            <person name="Petersen C."/>
            <person name="Sorensen T."/>
            <person name="Nielsen M.R."/>
            <person name="Sondergaard T.E."/>
            <person name="Sorensen J.L."/>
            <person name="Fitzpatrick D.A."/>
            <person name="Frisvad J.C."/>
            <person name="Nielsen K.L."/>
        </authorList>
    </citation>
    <scope>NUCLEOTIDE SEQUENCE</scope>
    <source>
        <strain evidence="1">IBT 29864</strain>
    </source>
</reference>
<evidence type="ECO:0000313" key="2">
    <source>
        <dbReference type="Proteomes" id="UP001147782"/>
    </source>
</evidence>